<protein>
    <submittedName>
        <fullName evidence="15">Cyclic nucleotide-binding protein</fullName>
    </submittedName>
</protein>
<reference evidence="15 16" key="1">
    <citation type="submission" date="2010-05" db="EMBL/GenBank/DDBJ databases">
        <title>The Genome Sequence of Thecamonas trahens ATCC 50062.</title>
        <authorList>
            <consortium name="The Broad Institute Genome Sequencing Platform"/>
            <person name="Russ C."/>
            <person name="Cuomo C."/>
            <person name="Shea T."/>
            <person name="Young S.K."/>
            <person name="Zeng Q."/>
            <person name="Koehrsen M."/>
            <person name="Haas B."/>
            <person name="Borodovsky M."/>
            <person name="Guigo R."/>
            <person name="Alvarado L."/>
            <person name="Berlin A."/>
            <person name="Bochicchio J."/>
            <person name="Borenstein D."/>
            <person name="Chapman S."/>
            <person name="Chen Z."/>
            <person name="Freedman E."/>
            <person name="Gellesch M."/>
            <person name="Goldberg J."/>
            <person name="Griggs A."/>
            <person name="Gujja S."/>
            <person name="Heilman E."/>
            <person name="Heiman D."/>
            <person name="Hepburn T."/>
            <person name="Howarth C."/>
            <person name="Jen D."/>
            <person name="Larson L."/>
            <person name="Mehta T."/>
            <person name="Park D."/>
            <person name="Pearson M."/>
            <person name="Roberts A."/>
            <person name="Saif S."/>
            <person name="Shenoy N."/>
            <person name="Sisk P."/>
            <person name="Stolte C."/>
            <person name="Sykes S."/>
            <person name="Thomson T."/>
            <person name="Walk T."/>
            <person name="White J."/>
            <person name="Yandava C."/>
            <person name="Burger G."/>
            <person name="Gray M.W."/>
            <person name="Holland P.W.H."/>
            <person name="King N."/>
            <person name="Lang F.B.F."/>
            <person name="Roger A.J."/>
            <person name="Ruiz-Trillo I."/>
            <person name="Lander E."/>
            <person name="Nusbaum C."/>
        </authorList>
    </citation>
    <scope>NUCLEOTIDE SEQUENCE [LARGE SCALE GENOMIC DNA]</scope>
    <source>
        <strain evidence="15 16">ATCC 50062</strain>
    </source>
</reference>
<keyword evidence="7" id="KW-0406">Ion transport</keyword>
<evidence type="ECO:0000259" key="14">
    <source>
        <dbReference type="PROSITE" id="PS50222"/>
    </source>
</evidence>
<dbReference type="PRINTS" id="PR00103">
    <property type="entry name" value="CAMPKINASE"/>
</dbReference>
<dbReference type="GO" id="GO:0005509">
    <property type="term" value="F:calcium ion binding"/>
    <property type="evidence" value="ECO:0007669"/>
    <property type="project" value="InterPro"/>
</dbReference>
<keyword evidence="8 12" id="KW-0472">Membrane</keyword>
<dbReference type="PROSITE" id="PS00889">
    <property type="entry name" value="CNMP_BINDING_2"/>
    <property type="match status" value="1"/>
</dbReference>
<dbReference type="SUPFAM" id="SSF47473">
    <property type="entry name" value="EF-hand"/>
    <property type="match status" value="1"/>
</dbReference>
<dbReference type="PANTHER" id="PTHR45638:SF11">
    <property type="entry name" value="CYCLIC NUCLEOTIDE-GATED CATION CHANNEL SUBUNIT A"/>
    <property type="match status" value="1"/>
</dbReference>
<dbReference type="RefSeq" id="XP_013754210.1">
    <property type="nucleotide sequence ID" value="XM_013898756.1"/>
</dbReference>
<accession>A0A0L0DNI6</accession>
<evidence type="ECO:0000256" key="7">
    <source>
        <dbReference type="ARBA" id="ARBA00023065"/>
    </source>
</evidence>
<evidence type="ECO:0000256" key="3">
    <source>
        <dbReference type="ARBA" id="ARBA00022692"/>
    </source>
</evidence>
<name>A0A0L0DNI6_THETB</name>
<feature type="transmembrane region" description="Helical" evidence="12">
    <location>
        <begin position="209"/>
        <end position="228"/>
    </location>
</feature>
<dbReference type="InterPro" id="IPR014710">
    <property type="entry name" value="RmlC-like_jellyroll"/>
</dbReference>
<dbReference type="SMART" id="SM00054">
    <property type="entry name" value="EFh"/>
    <property type="match status" value="2"/>
</dbReference>
<dbReference type="Gene3D" id="1.10.238.10">
    <property type="entry name" value="EF-hand"/>
    <property type="match status" value="1"/>
</dbReference>
<dbReference type="FunFam" id="1.10.238.10:FF:000178">
    <property type="entry name" value="Calmodulin-2 A"/>
    <property type="match status" value="1"/>
</dbReference>
<dbReference type="InterPro" id="IPR011992">
    <property type="entry name" value="EF-hand-dom_pair"/>
</dbReference>
<evidence type="ECO:0000313" key="15">
    <source>
        <dbReference type="EMBL" id="KNC53825.1"/>
    </source>
</evidence>
<feature type="domain" description="Cyclic nucleotide-binding" evidence="13">
    <location>
        <begin position="708"/>
        <end position="759"/>
    </location>
</feature>
<evidence type="ECO:0000256" key="8">
    <source>
        <dbReference type="ARBA" id="ARBA00023136"/>
    </source>
</evidence>
<dbReference type="SUPFAM" id="SSF81324">
    <property type="entry name" value="Voltage-gated potassium channels"/>
    <property type="match status" value="1"/>
</dbReference>
<feature type="compositionally biased region" description="Low complexity" evidence="11">
    <location>
        <begin position="687"/>
        <end position="703"/>
    </location>
</feature>
<feature type="domain" description="EF-hand" evidence="14">
    <location>
        <begin position="657"/>
        <end position="680"/>
    </location>
</feature>
<sequence length="1020" mass="112208">MSLNDGGSWQAEVFVGVNCVNVVDVISVVDVIDILLRSASFIENKHADRTRTALELGSSASSMSAESNVRSVFSTITAIPRLKRGLRGGGGGSDDGENGAAPHGLLARVVASAAYTAERLKSSESVERRVWDLFVALFVLHSAFTLPLRLAFRSTWRSRPFLATMYTLDYIGDLLFWIDIALRFRTPFVYDGVLVTSSKAIRAEYLSFWFWYDAFATLPYGLLSWVPYRHALLRLPRLLRLAHLSEYWQNWQHRTGHPYVVRLLNLMTWFLFTVHWLGCMYMAVAYWKGFAVTSWAAPADLEHASVLSQYLFTFFWAANQLTNKGGGPIRPVSEFERGFELAVAVLALFAVATIIGSISRVIAQSDTNYARFRERLDTVNMFMRTKGIPSELQERIRSHYISEYARHRGIETTNILSDLPINLRTRVALVLNEDILKKVFFFQASSRSFLSALAPCLRSRVFAPGDTIVTQGDTAAKEMYFIGSGSVSVIVDDFAVATMTEGEYFGELSLLSHTPRTATVTASGFVELYVLDRPDLLRVLESHPKEKRRLTRAVKARLAADLLAHALKNDAFPSRFIPRGFLTAVEAHFTRLPLRGDVTDDRTKRLSQAKMDEIREAFTLFDVDNSGELDDEELNFAIQTLGFDPHSPEMIEWKASVDVDGSGSVDFGEFMDMMVVLMAEFSDDDSSSSTSSSSTSSESLGSDSDARYLFVPDSPADAVYFVSRGTVAITRHKHSAYDDGQAIDASVAVFHAGSFFGAIHAGTMGVYAKAMPKTRILCFSDSAYLALAEEFPAFRNSLRTFVKRFADHNTYFGDATPPPSPSLQPAIDVPPPHNSAPSLPSTTLVVVPPVEPSNPMDAPSSSQQSFPPNATEPPQPAPQPAPRQRRKSISMYARKDQRAKSRIKPTLFAVLDLVTVADAGRQTTSSSGAVARIQRGRCSGTLSAVDALSASSPSIQTLTSSTTTTSSANPVADAFALGDIELAQLFAGITPQQLGLLGRGLDGLRTLVTREMEVRLLAST</sequence>
<dbReference type="CDD" id="cd00051">
    <property type="entry name" value="EFh"/>
    <property type="match status" value="1"/>
</dbReference>
<dbReference type="Gene3D" id="1.10.287.630">
    <property type="entry name" value="Helix hairpin bin"/>
    <property type="match status" value="1"/>
</dbReference>
<dbReference type="InterPro" id="IPR018488">
    <property type="entry name" value="cNMP-bd_CS"/>
</dbReference>
<gene>
    <name evidence="15" type="ORF">AMSG_09767</name>
</gene>
<keyword evidence="5" id="KW-0106">Calcium</keyword>
<evidence type="ECO:0000256" key="11">
    <source>
        <dbReference type="SAM" id="MobiDB-lite"/>
    </source>
</evidence>
<dbReference type="AlphaFoldDB" id="A0A0L0DNI6"/>
<dbReference type="PANTHER" id="PTHR45638">
    <property type="entry name" value="CYCLIC NUCLEOTIDE-GATED CATION CHANNEL SUBUNIT A"/>
    <property type="match status" value="1"/>
</dbReference>
<feature type="domain" description="EF-hand" evidence="14">
    <location>
        <begin position="609"/>
        <end position="644"/>
    </location>
</feature>
<keyword evidence="9" id="KW-1071">Ligand-gated ion channel</keyword>
<evidence type="ECO:0000256" key="2">
    <source>
        <dbReference type="ARBA" id="ARBA00022448"/>
    </source>
</evidence>
<dbReference type="GO" id="GO:0005221">
    <property type="term" value="F:intracellularly cyclic nucleotide-activated monoatomic cation channel activity"/>
    <property type="evidence" value="ECO:0007669"/>
    <property type="project" value="InterPro"/>
</dbReference>
<dbReference type="InterPro" id="IPR002048">
    <property type="entry name" value="EF_hand_dom"/>
</dbReference>
<organism evidence="15 16">
    <name type="scientific">Thecamonas trahens ATCC 50062</name>
    <dbReference type="NCBI Taxonomy" id="461836"/>
    <lineage>
        <taxon>Eukaryota</taxon>
        <taxon>Apusozoa</taxon>
        <taxon>Apusomonadida</taxon>
        <taxon>Apusomonadidae</taxon>
        <taxon>Thecamonas</taxon>
    </lineage>
</organism>
<dbReference type="InterPro" id="IPR005821">
    <property type="entry name" value="Ion_trans_dom"/>
</dbReference>
<feature type="transmembrane region" description="Helical" evidence="12">
    <location>
        <begin position="263"/>
        <end position="287"/>
    </location>
</feature>
<feature type="region of interest" description="Disordered" evidence="11">
    <location>
        <begin position="812"/>
        <end position="898"/>
    </location>
</feature>
<evidence type="ECO:0000256" key="10">
    <source>
        <dbReference type="ARBA" id="ARBA00023303"/>
    </source>
</evidence>
<dbReference type="GeneID" id="25568164"/>
<dbReference type="PROSITE" id="PS00018">
    <property type="entry name" value="EF_HAND_1"/>
    <property type="match status" value="2"/>
</dbReference>
<dbReference type="GO" id="GO:0016020">
    <property type="term" value="C:membrane"/>
    <property type="evidence" value="ECO:0007669"/>
    <property type="project" value="UniProtKB-SubCell"/>
</dbReference>
<dbReference type="eggNOG" id="KOG0500">
    <property type="taxonomic scope" value="Eukaryota"/>
</dbReference>
<proteinExistence type="predicted"/>
<dbReference type="InterPro" id="IPR000595">
    <property type="entry name" value="cNMP-bd_dom"/>
</dbReference>
<dbReference type="InterPro" id="IPR018490">
    <property type="entry name" value="cNMP-bd_dom_sf"/>
</dbReference>
<evidence type="ECO:0000256" key="5">
    <source>
        <dbReference type="ARBA" id="ARBA00022837"/>
    </source>
</evidence>
<dbReference type="Gene3D" id="2.60.120.10">
    <property type="entry name" value="Jelly Rolls"/>
    <property type="match status" value="2"/>
</dbReference>
<dbReference type="CDD" id="cd00038">
    <property type="entry name" value="CAP_ED"/>
    <property type="match status" value="2"/>
</dbReference>
<dbReference type="PROSITE" id="PS50042">
    <property type="entry name" value="CNMP_BINDING_3"/>
    <property type="match status" value="2"/>
</dbReference>
<evidence type="ECO:0000256" key="9">
    <source>
        <dbReference type="ARBA" id="ARBA00023286"/>
    </source>
</evidence>
<feature type="compositionally biased region" description="Low complexity" evidence="11">
    <location>
        <begin position="837"/>
        <end position="848"/>
    </location>
</feature>
<dbReference type="EMBL" id="GL349483">
    <property type="protein sequence ID" value="KNC53825.1"/>
    <property type="molecule type" value="Genomic_DNA"/>
</dbReference>
<evidence type="ECO:0000256" key="6">
    <source>
        <dbReference type="ARBA" id="ARBA00022989"/>
    </source>
</evidence>
<keyword evidence="6 12" id="KW-1133">Transmembrane helix</keyword>
<dbReference type="InterPro" id="IPR018247">
    <property type="entry name" value="EF_Hand_1_Ca_BS"/>
</dbReference>
<feature type="compositionally biased region" description="Pro residues" evidence="11">
    <location>
        <begin position="870"/>
        <end position="881"/>
    </location>
</feature>
<dbReference type="Gene3D" id="1.10.287.70">
    <property type="match status" value="1"/>
</dbReference>
<feature type="transmembrane region" description="Helical" evidence="12">
    <location>
        <begin position="130"/>
        <end position="152"/>
    </location>
</feature>
<keyword evidence="16" id="KW-1185">Reference proteome</keyword>
<dbReference type="Pfam" id="PF00027">
    <property type="entry name" value="cNMP_binding"/>
    <property type="match status" value="1"/>
</dbReference>
<evidence type="ECO:0000259" key="13">
    <source>
        <dbReference type="PROSITE" id="PS50042"/>
    </source>
</evidence>
<feature type="transmembrane region" description="Helical" evidence="12">
    <location>
        <begin position="341"/>
        <end position="363"/>
    </location>
</feature>
<dbReference type="SUPFAM" id="SSF51206">
    <property type="entry name" value="cAMP-binding domain-like"/>
    <property type="match status" value="2"/>
</dbReference>
<dbReference type="InterPro" id="IPR050866">
    <property type="entry name" value="CNG_cation_channel"/>
</dbReference>
<dbReference type="eggNOG" id="KOG0028">
    <property type="taxonomic scope" value="Eukaryota"/>
</dbReference>
<dbReference type="Pfam" id="PF13499">
    <property type="entry name" value="EF-hand_7"/>
    <property type="match status" value="1"/>
</dbReference>
<keyword evidence="2" id="KW-0813">Transport</keyword>
<keyword evidence="3 12" id="KW-0812">Transmembrane</keyword>
<evidence type="ECO:0000313" key="16">
    <source>
        <dbReference type="Proteomes" id="UP000054408"/>
    </source>
</evidence>
<dbReference type="OrthoDB" id="421226at2759"/>
<comment type="subcellular location">
    <subcellularLocation>
        <location evidence="1">Membrane</location>
        <topology evidence="1">Multi-pass membrane protein</topology>
    </subcellularLocation>
</comment>
<keyword evidence="10" id="KW-0407">Ion channel</keyword>
<feature type="compositionally biased region" description="Pro residues" evidence="11">
    <location>
        <begin position="816"/>
        <end position="834"/>
    </location>
</feature>
<dbReference type="GO" id="GO:0044877">
    <property type="term" value="F:protein-containing complex binding"/>
    <property type="evidence" value="ECO:0007669"/>
    <property type="project" value="TreeGrafter"/>
</dbReference>
<keyword evidence="4" id="KW-0677">Repeat</keyword>
<evidence type="ECO:0000256" key="4">
    <source>
        <dbReference type="ARBA" id="ARBA00022737"/>
    </source>
</evidence>
<dbReference type="SMART" id="SM00100">
    <property type="entry name" value="cNMP"/>
    <property type="match status" value="2"/>
</dbReference>
<feature type="domain" description="Cyclic nucleotide-binding" evidence="13">
    <location>
        <begin position="441"/>
        <end position="557"/>
    </location>
</feature>
<dbReference type="GO" id="GO:0043226">
    <property type="term" value="C:organelle"/>
    <property type="evidence" value="ECO:0007669"/>
    <property type="project" value="UniProtKB-ARBA"/>
</dbReference>
<dbReference type="Proteomes" id="UP000054408">
    <property type="component" value="Unassembled WGS sequence"/>
</dbReference>
<feature type="region of interest" description="Disordered" evidence="11">
    <location>
        <begin position="683"/>
        <end position="703"/>
    </location>
</feature>
<dbReference type="Pfam" id="PF00520">
    <property type="entry name" value="Ion_trans"/>
    <property type="match status" value="1"/>
</dbReference>
<dbReference type="PROSITE" id="PS50222">
    <property type="entry name" value="EF_HAND_2"/>
    <property type="match status" value="2"/>
</dbReference>
<evidence type="ECO:0000256" key="1">
    <source>
        <dbReference type="ARBA" id="ARBA00004141"/>
    </source>
</evidence>
<evidence type="ECO:0000256" key="12">
    <source>
        <dbReference type="SAM" id="Phobius"/>
    </source>
</evidence>